<gene>
    <name evidence="2" type="ORF">G4G71_27755</name>
</gene>
<evidence type="ECO:0000256" key="1">
    <source>
        <dbReference type="SAM" id="Phobius"/>
    </source>
</evidence>
<dbReference type="AlphaFoldDB" id="A0A7Z3BSF7"/>
<evidence type="ECO:0000313" key="2">
    <source>
        <dbReference type="EMBL" id="QJP12148.1"/>
    </source>
</evidence>
<keyword evidence="1" id="KW-0472">Membrane</keyword>
<dbReference type="Proteomes" id="UP000502549">
    <property type="component" value="Chromosome"/>
</dbReference>
<dbReference type="KEGG" id="pmui:G4G71_27755"/>
<dbReference type="InterPro" id="IPR032092">
    <property type="entry name" value="PilW"/>
</dbReference>
<keyword evidence="1" id="KW-0812">Transmembrane</keyword>
<reference evidence="2 3" key="1">
    <citation type="submission" date="2020-02" db="EMBL/GenBank/DDBJ databases">
        <title>Complete genome sequence of Pseudomonas multiresinivorans ORNL1.</title>
        <authorList>
            <person name="Podar M."/>
        </authorList>
    </citation>
    <scope>NUCLEOTIDE SEQUENCE [LARGE SCALE GENOMIC DNA]</scope>
    <source>
        <strain evidence="3">populi</strain>
    </source>
</reference>
<accession>A0A7Z3BSF7</accession>
<dbReference type="EMBL" id="CP048833">
    <property type="protein sequence ID" value="QJP12148.1"/>
    <property type="molecule type" value="Genomic_DNA"/>
</dbReference>
<feature type="transmembrane region" description="Helical" evidence="1">
    <location>
        <begin position="12"/>
        <end position="37"/>
    </location>
</feature>
<dbReference type="InterPro" id="IPR012902">
    <property type="entry name" value="N_methyl_site"/>
</dbReference>
<proteinExistence type="predicted"/>
<evidence type="ECO:0000313" key="3">
    <source>
        <dbReference type="Proteomes" id="UP000502549"/>
    </source>
</evidence>
<sequence>MHSFMPMRKQAGISLIELMIALVISSFLILGVTTMFLNNKQAYTYQQNQSGNQENGRFALLLLNQELTKAGFRALAQDDFQIAFPAASAGNGCPAFATGQVMQRSTSGNGVCFRYQRYSTNTRDCLGQAVAANATVTTRLEYDATTGTLQCAAQGATGQLLSGLANLQFQYGVDLSSTRRAQNFVTAPDAGASIVAVRYSLLFASTANNIAIGQNNYFFPLSSTASTTAADSRVYRSIAGTTTLRNISQ</sequence>
<dbReference type="PROSITE" id="PS00409">
    <property type="entry name" value="PROKAR_NTER_METHYL"/>
    <property type="match status" value="1"/>
</dbReference>
<keyword evidence="3" id="KW-1185">Reference proteome</keyword>
<keyword evidence="1" id="KW-1133">Transmembrane helix</keyword>
<dbReference type="GO" id="GO:0043683">
    <property type="term" value="P:type IV pilus assembly"/>
    <property type="evidence" value="ECO:0007669"/>
    <property type="project" value="InterPro"/>
</dbReference>
<dbReference type="RefSeq" id="WP_169941882.1">
    <property type="nucleotide sequence ID" value="NZ_CP048833.1"/>
</dbReference>
<dbReference type="Pfam" id="PF16074">
    <property type="entry name" value="PilW"/>
    <property type="match status" value="1"/>
</dbReference>
<organism evidence="2 3">
    <name type="scientific">Pseudomonas multiresinivorans</name>
    <dbReference type="NCBI Taxonomy" id="95301"/>
    <lineage>
        <taxon>Bacteria</taxon>
        <taxon>Pseudomonadati</taxon>
        <taxon>Pseudomonadota</taxon>
        <taxon>Gammaproteobacteria</taxon>
        <taxon>Pseudomonadales</taxon>
        <taxon>Pseudomonadaceae</taxon>
        <taxon>Pseudomonas</taxon>
    </lineage>
</organism>
<protein>
    <submittedName>
        <fullName evidence="2">Pilus assembly protein PilW</fullName>
    </submittedName>
</protein>
<name>A0A7Z3BSF7_9PSED</name>
<dbReference type="Pfam" id="PF07963">
    <property type="entry name" value="N_methyl"/>
    <property type="match status" value="1"/>
</dbReference>